<sequence>MVTILILLKLSIKV</sequence>
<dbReference type="EMBL" id="HACA01015394">
    <property type="protein sequence ID" value="CDW32755.1"/>
    <property type="molecule type" value="Transcribed_RNA"/>
</dbReference>
<protein>
    <submittedName>
        <fullName evidence="1">Uncharacterized protein</fullName>
    </submittedName>
</protein>
<evidence type="ECO:0000313" key="1">
    <source>
        <dbReference type="EMBL" id="CDW32755.1"/>
    </source>
</evidence>
<organism evidence="1">
    <name type="scientific">Lepeophtheirus salmonis</name>
    <name type="common">Salmon louse</name>
    <name type="synonym">Caligus salmonis</name>
    <dbReference type="NCBI Taxonomy" id="72036"/>
    <lineage>
        <taxon>Eukaryota</taxon>
        <taxon>Metazoa</taxon>
        <taxon>Ecdysozoa</taxon>
        <taxon>Arthropoda</taxon>
        <taxon>Crustacea</taxon>
        <taxon>Multicrustacea</taxon>
        <taxon>Hexanauplia</taxon>
        <taxon>Copepoda</taxon>
        <taxon>Siphonostomatoida</taxon>
        <taxon>Caligidae</taxon>
        <taxon>Lepeophtheirus</taxon>
    </lineage>
</organism>
<name>A0A0K2U3Y5_LEPSM</name>
<proteinExistence type="predicted"/>
<reference evidence="1" key="1">
    <citation type="submission" date="2014-05" db="EMBL/GenBank/DDBJ databases">
        <authorList>
            <person name="Chronopoulou M."/>
        </authorList>
    </citation>
    <scope>NUCLEOTIDE SEQUENCE</scope>
    <source>
        <tissue evidence="1">Whole organism</tissue>
    </source>
</reference>
<accession>A0A0K2U3Y5</accession>